<gene>
    <name evidence="2" type="ORF">HINF_LOCUS68822</name>
    <name evidence="1" type="ORF">HINF_LOCUS759</name>
</gene>
<organism evidence="1">
    <name type="scientific">Hexamita inflata</name>
    <dbReference type="NCBI Taxonomy" id="28002"/>
    <lineage>
        <taxon>Eukaryota</taxon>
        <taxon>Metamonada</taxon>
        <taxon>Diplomonadida</taxon>
        <taxon>Hexamitidae</taxon>
        <taxon>Hexamitinae</taxon>
        <taxon>Hexamita</taxon>
    </lineage>
</organism>
<accession>A0AA86N575</accession>
<evidence type="ECO:0000313" key="2">
    <source>
        <dbReference type="EMBL" id="CAL6097259.1"/>
    </source>
</evidence>
<dbReference type="Proteomes" id="UP001642409">
    <property type="component" value="Unassembled WGS sequence"/>
</dbReference>
<dbReference type="EMBL" id="CAXDID020000493">
    <property type="protein sequence ID" value="CAL6097259.1"/>
    <property type="molecule type" value="Genomic_DNA"/>
</dbReference>
<evidence type="ECO:0000313" key="1">
    <source>
        <dbReference type="EMBL" id="CAI9913114.1"/>
    </source>
</evidence>
<reference evidence="2 3" key="2">
    <citation type="submission" date="2024-07" db="EMBL/GenBank/DDBJ databases">
        <authorList>
            <person name="Akdeniz Z."/>
        </authorList>
    </citation>
    <scope>NUCLEOTIDE SEQUENCE [LARGE SCALE GENOMIC DNA]</scope>
</reference>
<dbReference type="EMBL" id="CATOUU010000019">
    <property type="protein sequence ID" value="CAI9913114.1"/>
    <property type="molecule type" value="Genomic_DNA"/>
</dbReference>
<comment type="caution">
    <text evidence="1">The sequence shown here is derived from an EMBL/GenBank/DDBJ whole genome shotgun (WGS) entry which is preliminary data.</text>
</comment>
<keyword evidence="3" id="KW-1185">Reference proteome</keyword>
<name>A0AA86N575_9EUKA</name>
<protein>
    <submittedName>
        <fullName evidence="2">Hypothetical_protein</fullName>
    </submittedName>
</protein>
<evidence type="ECO:0000313" key="3">
    <source>
        <dbReference type="Proteomes" id="UP001642409"/>
    </source>
</evidence>
<dbReference type="AlphaFoldDB" id="A0AA86N575"/>
<proteinExistence type="predicted"/>
<reference evidence="1" key="1">
    <citation type="submission" date="2023-06" db="EMBL/GenBank/DDBJ databases">
        <authorList>
            <person name="Kurt Z."/>
        </authorList>
    </citation>
    <scope>NUCLEOTIDE SEQUENCE</scope>
</reference>
<sequence length="140" mass="15617">MELPRLLAPCSPTNCVREGVCASLSLIPAQAGSRFFVTASYVCTLGNFRACCLPQNYEPSPMLILRSRTLILRTRELIGQPLLLLLNDASGADRACLTVIFTTQINPRSLSLPMQRSTISKRDARISRLRIKHETFQLIQ</sequence>